<dbReference type="InterPro" id="IPR005846">
    <property type="entry name" value="A-D-PHexomutase_a/b/a-III"/>
</dbReference>
<dbReference type="FunFam" id="3.40.120.10:FF:000001">
    <property type="entry name" value="Phosphoglucosamine mutase"/>
    <property type="match status" value="1"/>
</dbReference>
<feature type="domain" description="Alpha-D-phosphohexomutase C-terminal" evidence="10">
    <location>
        <begin position="453"/>
        <end position="519"/>
    </location>
</feature>
<dbReference type="InterPro" id="IPR005844">
    <property type="entry name" value="A-D-PHexomutase_a/b/a-I"/>
</dbReference>
<evidence type="ECO:0000256" key="3">
    <source>
        <dbReference type="ARBA" id="ARBA00022723"/>
    </source>
</evidence>
<dbReference type="Pfam" id="PF00408">
    <property type="entry name" value="PGM_PMM_IV"/>
    <property type="match status" value="1"/>
</dbReference>
<evidence type="ECO:0000259" key="13">
    <source>
        <dbReference type="Pfam" id="PF02880"/>
    </source>
</evidence>
<dbReference type="FunFam" id="3.40.120.10:FF:000003">
    <property type="entry name" value="Phosphoglucosamine mutase"/>
    <property type="match status" value="1"/>
</dbReference>
<keyword evidence="2 6" id="KW-0597">Phosphoprotein</keyword>
<evidence type="ECO:0000313" key="14">
    <source>
        <dbReference type="EMBL" id="VVE01043.1"/>
    </source>
</evidence>
<keyword evidence="4 6" id="KW-0460">Magnesium</keyword>
<dbReference type="InterPro" id="IPR050060">
    <property type="entry name" value="Phosphoglucosamine_mutase"/>
</dbReference>
<dbReference type="PROSITE" id="PS00710">
    <property type="entry name" value="PGM_PMM"/>
    <property type="match status" value="1"/>
</dbReference>
<dbReference type="PANTHER" id="PTHR42946:SF1">
    <property type="entry name" value="PHOSPHOGLUCOMUTASE (ALPHA-D-GLUCOSE-1,6-BISPHOSPHATE-DEPENDENT)"/>
    <property type="match status" value="1"/>
</dbReference>
<evidence type="ECO:0000256" key="7">
    <source>
        <dbReference type="RuleBase" id="RU004326"/>
    </source>
</evidence>
<dbReference type="InterPro" id="IPR006352">
    <property type="entry name" value="GlmM_bact"/>
</dbReference>
<evidence type="ECO:0000256" key="6">
    <source>
        <dbReference type="HAMAP-Rule" id="MF_01554"/>
    </source>
</evidence>
<evidence type="ECO:0000256" key="4">
    <source>
        <dbReference type="ARBA" id="ARBA00022842"/>
    </source>
</evidence>
<dbReference type="HAMAP" id="MF_01554_B">
    <property type="entry name" value="GlmM_B"/>
    <property type="match status" value="1"/>
</dbReference>
<dbReference type="PRINTS" id="PR00509">
    <property type="entry name" value="PGMPMM"/>
</dbReference>
<dbReference type="Pfam" id="PF02880">
    <property type="entry name" value="PGM_PMM_III"/>
    <property type="match status" value="1"/>
</dbReference>
<dbReference type="NCBIfam" id="TIGR01455">
    <property type="entry name" value="glmM"/>
    <property type="match status" value="1"/>
</dbReference>
<evidence type="ECO:0000256" key="1">
    <source>
        <dbReference type="ARBA" id="ARBA00010231"/>
    </source>
</evidence>
<sequence length="525" mass="56001">MLSRCGKPCATPSKADAGCVDQTTANPAKSDGDRAGTHVMENGGAVPHRPMTHGTKKTKDARVRIVNRRDVSTGNNATMKRRYFGTDGIRGTVGESPITPDFVLRLGYAAGRALAGSQTTGRPTVLIGKDTRVSGYMLEAALEAGFAAAGVDTMLAGPMPTPAVAYLTRALRLAAGVVISASHNPYHDNGIKFFSADGNKLPDQTELEIEAELDNPMTCVRSEQLGKARRLDDAAGRYIEFCKSTFPNEFDLRGMKIVVDCANGAAYHIAPHVFHELGAEVIAIGNHPNGFNINQDCGATAPDALMRAVRANHADLGVALDGDADRLQIVDGAGRLYNGDELLYLLVKDRLDSGGVQGAVGTLMTNMAVEVALKGLGVPFVRAKVGDRYVLEQLYKHGWQIGAEGSGHILCLDKHTTGDGIISALQVLAAIRRADNKPLAKLLDGVRLFPQHMINVRTPAGYDWQSDSRLVAERDAIEAKLGDTGRVLIRASGTEPVLRVMVEAREDSQASSFAQQLANIVKTAA</sequence>
<gene>
    <name evidence="6 14" type="primary">glmM</name>
    <name evidence="14" type="ORF">PCO31110_02151</name>
</gene>
<dbReference type="Pfam" id="PF02878">
    <property type="entry name" value="PGM_PMM_I"/>
    <property type="match status" value="1"/>
</dbReference>
<dbReference type="InterPro" id="IPR036900">
    <property type="entry name" value="A-D-PHexomutase_C_sf"/>
</dbReference>
<dbReference type="InterPro" id="IPR016055">
    <property type="entry name" value="A-D-PHexomutase_a/b/a-I/II/III"/>
</dbReference>
<evidence type="ECO:0000259" key="11">
    <source>
        <dbReference type="Pfam" id="PF02878"/>
    </source>
</evidence>
<comment type="function">
    <text evidence="6 8">Catalyzes the conversion of glucosamine-6-phosphate to glucosamine-1-phosphate.</text>
</comment>
<feature type="binding site" description="via phosphate group" evidence="6">
    <location>
        <position position="182"/>
    </location>
    <ligand>
        <name>Mg(2+)</name>
        <dbReference type="ChEBI" id="CHEBI:18420"/>
    </ligand>
</feature>
<feature type="binding site" evidence="6">
    <location>
        <position position="325"/>
    </location>
    <ligand>
        <name>Mg(2+)</name>
        <dbReference type="ChEBI" id="CHEBI:18420"/>
    </ligand>
</feature>
<comment type="catalytic activity">
    <reaction evidence="6 8">
        <text>alpha-D-glucosamine 1-phosphate = D-glucosamine 6-phosphate</text>
        <dbReference type="Rhea" id="RHEA:23424"/>
        <dbReference type="ChEBI" id="CHEBI:58516"/>
        <dbReference type="ChEBI" id="CHEBI:58725"/>
        <dbReference type="EC" id="5.4.2.10"/>
    </reaction>
</comment>
<comment type="PTM">
    <text evidence="6">Activated by phosphorylation.</text>
</comment>
<evidence type="ECO:0000259" key="12">
    <source>
        <dbReference type="Pfam" id="PF02879"/>
    </source>
</evidence>
<dbReference type="EMBL" id="CABPSJ010000002">
    <property type="protein sequence ID" value="VVE01043.1"/>
    <property type="molecule type" value="Genomic_DNA"/>
</dbReference>
<dbReference type="GO" id="GO:0009252">
    <property type="term" value="P:peptidoglycan biosynthetic process"/>
    <property type="evidence" value="ECO:0007669"/>
    <property type="project" value="UniProtKB-ARBA"/>
</dbReference>
<evidence type="ECO:0000256" key="9">
    <source>
        <dbReference type="SAM" id="MobiDB-lite"/>
    </source>
</evidence>
<evidence type="ECO:0000256" key="2">
    <source>
        <dbReference type="ARBA" id="ARBA00022553"/>
    </source>
</evidence>
<feature type="domain" description="Alpha-D-phosphohexomutase alpha/beta/alpha" evidence="12">
    <location>
        <begin position="237"/>
        <end position="334"/>
    </location>
</feature>
<protein>
    <recommendedName>
        <fullName evidence="6 8">Phosphoglucosamine mutase</fullName>
        <ecNumber evidence="6 8">5.4.2.10</ecNumber>
    </recommendedName>
</protein>
<dbReference type="GO" id="GO:0005829">
    <property type="term" value="C:cytosol"/>
    <property type="evidence" value="ECO:0007669"/>
    <property type="project" value="TreeGrafter"/>
</dbReference>
<feature type="binding site" evidence="6">
    <location>
        <position position="323"/>
    </location>
    <ligand>
        <name>Mg(2+)</name>
        <dbReference type="ChEBI" id="CHEBI:18420"/>
    </ligand>
</feature>
<dbReference type="GO" id="GO:0005975">
    <property type="term" value="P:carbohydrate metabolic process"/>
    <property type="evidence" value="ECO:0007669"/>
    <property type="project" value="InterPro"/>
</dbReference>
<keyword evidence="3 6" id="KW-0479">Metal-binding</keyword>
<reference evidence="14 15" key="1">
    <citation type="submission" date="2019-08" db="EMBL/GenBank/DDBJ databases">
        <authorList>
            <person name="Peeters C."/>
        </authorList>
    </citation>
    <scope>NUCLEOTIDE SEQUENCE [LARGE SCALE GENOMIC DNA]</scope>
    <source>
        <strain evidence="14 15">LMG 31110</strain>
    </source>
</reference>
<dbReference type="Pfam" id="PF02879">
    <property type="entry name" value="PGM_PMM_II"/>
    <property type="match status" value="1"/>
</dbReference>
<feature type="active site" description="Phosphoserine intermediate" evidence="6">
    <location>
        <position position="182"/>
    </location>
</feature>
<evidence type="ECO:0000256" key="8">
    <source>
        <dbReference type="RuleBase" id="RU004327"/>
    </source>
</evidence>
<organism evidence="14 15">
    <name type="scientific">Pandoraea communis</name>
    <dbReference type="NCBI Taxonomy" id="2508297"/>
    <lineage>
        <taxon>Bacteria</taxon>
        <taxon>Pseudomonadati</taxon>
        <taxon>Pseudomonadota</taxon>
        <taxon>Betaproteobacteria</taxon>
        <taxon>Burkholderiales</taxon>
        <taxon>Burkholderiaceae</taxon>
        <taxon>Pandoraea</taxon>
    </lineage>
</organism>
<proteinExistence type="inferred from homology"/>
<dbReference type="GO" id="GO:0000287">
    <property type="term" value="F:magnesium ion binding"/>
    <property type="evidence" value="ECO:0007669"/>
    <property type="project" value="UniProtKB-UniRule"/>
</dbReference>
<feature type="domain" description="Alpha-D-phosphohexomutase alpha/beta/alpha" evidence="11">
    <location>
        <begin position="81"/>
        <end position="215"/>
    </location>
</feature>
<dbReference type="Gene3D" id="3.40.120.10">
    <property type="entry name" value="Alpha-D-Glucose-1,6-Bisphosphate, subunit A, domain 3"/>
    <property type="match status" value="3"/>
</dbReference>
<dbReference type="FunFam" id="3.30.310.50:FF:000001">
    <property type="entry name" value="Phosphoglucosamine mutase"/>
    <property type="match status" value="1"/>
</dbReference>
<evidence type="ECO:0000259" key="10">
    <source>
        <dbReference type="Pfam" id="PF00408"/>
    </source>
</evidence>
<comment type="similarity">
    <text evidence="1 6 7">Belongs to the phosphohexose mutase family.</text>
</comment>
<dbReference type="InterPro" id="IPR016066">
    <property type="entry name" value="A-D-PHexomutase_CS"/>
</dbReference>
<feature type="domain" description="Alpha-D-phosphohexomutase alpha/beta/alpha" evidence="13">
    <location>
        <begin position="338"/>
        <end position="444"/>
    </location>
</feature>
<evidence type="ECO:0000313" key="15">
    <source>
        <dbReference type="Proteomes" id="UP000337189"/>
    </source>
</evidence>
<dbReference type="NCBIfam" id="NF008139">
    <property type="entry name" value="PRK10887.1"/>
    <property type="match status" value="1"/>
</dbReference>
<accession>A0A5E4UNC2</accession>
<dbReference type="SUPFAM" id="SSF55957">
    <property type="entry name" value="Phosphoglucomutase, C-terminal domain"/>
    <property type="match status" value="1"/>
</dbReference>
<dbReference type="PANTHER" id="PTHR42946">
    <property type="entry name" value="PHOSPHOHEXOSE MUTASE"/>
    <property type="match status" value="1"/>
</dbReference>
<dbReference type="InterPro" id="IPR005841">
    <property type="entry name" value="Alpha-D-phosphohexomutase_SF"/>
</dbReference>
<comment type="cofactor">
    <cofactor evidence="6">
        <name>Mg(2+)</name>
        <dbReference type="ChEBI" id="CHEBI:18420"/>
    </cofactor>
    <text evidence="6">Binds 1 Mg(2+) ion per subunit.</text>
</comment>
<feature type="modified residue" description="Phosphoserine" evidence="6">
    <location>
        <position position="182"/>
    </location>
</feature>
<dbReference type="Proteomes" id="UP000337189">
    <property type="component" value="Unassembled WGS sequence"/>
</dbReference>
<feature type="binding site" evidence="6">
    <location>
        <position position="321"/>
    </location>
    <ligand>
        <name>Mg(2+)</name>
        <dbReference type="ChEBI" id="CHEBI:18420"/>
    </ligand>
</feature>
<dbReference type="GO" id="GO:0006048">
    <property type="term" value="P:UDP-N-acetylglucosamine biosynthetic process"/>
    <property type="evidence" value="ECO:0007669"/>
    <property type="project" value="TreeGrafter"/>
</dbReference>
<dbReference type="InterPro" id="IPR005845">
    <property type="entry name" value="A-D-PHexomutase_a/b/a-II"/>
</dbReference>
<feature type="region of interest" description="Disordered" evidence="9">
    <location>
        <begin position="1"/>
        <end position="59"/>
    </location>
</feature>
<dbReference type="InterPro" id="IPR005843">
    <property type="entry name" value="A-D-PHexomutase_C"/>
</dbReference>
<dbReference type="EC" id="5.4.2.10" evidence="6 8"/>
<dbReference type="Gene3D" id="3.30.310.50">
    <property type="entry name" value="Alpha-D-phosphohexomutase, C-terminal domain"/>
    <property type="match status" value="1"/>
</dbReference>
<dbReference type="CDD" id="cd05802">
    <property type="entry name" value="GlmM"/>
    <property type="match status" value="1"/>
</dbReference>
<name>A0A5E4UNC2_9BURK</name>
<evidence type="ECO:0000256" key="5">
    <source>
        <dbReference type="ARBA" id="ARBA00023235"/>
    </source>
</evidence>
<dbReference type="SUPFAM" id="SSF53738">
    <property type="entry name" value="Phosphoglucomutase, first 3 domains"/>
    <property type="match status" value="3"/>
</dbReference>
<keyword evidence="5 6" id="KW-0413">Isomerase</keyword>
<dbReference type="GO" id="GO:0008966">
    <property type="term" value="F:phosphoglucosamine mutase activity"/>
    <property type="evidence" value="ECO:0007669"/>
    <property type="project" value="UniProtKB-UniRule"/>
</dbReference>
<dbReference type="AlphaFoldDB" id="A0A5E4UNC2"/>
<dbReference type="GO" id="GO:0004615">
    <property type="term" value="F:phosphomannomutase activity"/>
    <property type="evidence" value="ECO:0007669"/>
    <property type="project" value="TreeGrafter"/>
</dbReference>